<dbReference type="EMBL" id="NHMM01000001">
    <property type="protein sequence ID" value="OUT23772.1"/>
    <property type="molecule type" value="Genomic_DNA"/>
</dbReference>
<dbReference type="GO" id="GO:0000049">
    <property type="term" value="F:tRNA binding"/>
    <property type="evidence" value="ECO:0007669"/>
    <property type="project" value="UniProtKB-UniRule"/>
</dbReference>
<feature type="region of interest" description="Disordered" evidence="10">
    <location>
        <begin position="1"/>
        <end position="70"/>
    </location>
</feature>
<keyword evidence="11" id="KW-1133">Transmembrane helix</keyword>
<evidence type="ECO:0000256" key="4">
    <source>
        <dbReference type="ARBA" id="ARBA00022691"/>
    </source>
</evidence>
<comment type="catalytic activity">
    <reaction evidence="8">
        <text>guanosine(26) in tRNA + 2 S-adenosyl-L-methionine = N(2)-dimethylguanosine(26) in tRNA + 2 S-adenosyl-L-homocysteine + 2 H(+)</text>
        <dbReference type="Rhea" id="RHEA:43140"/>
        <dbReference type="Rhea" id="RHEA-COMP:10359"/>
        <dbReference type="Rhea" id="RHEA-COMP:10360"/>
        <dbReference type="ChEBI" id="CHEBI:15378"/>
        <dbReference type="ChEBI" id="CHEBI:57856"/>
        <dbReference type="ChEBI" id="CHEBI:59789"/>
        <dbReference type="ChEBI" id="CHEBI:74269"/>
        <dbReference type="ChEBI" id="CHEBI:74513"/>
        <dbReference type="EC" id="2.1.1.216"/>
    </reaction>
</comment>
<dbReference type="FunFam" id="3.40.50.150:FF:000051">
    <property type="entry name" value="tRNA (guanine(26)-N(2))-dimethyltransferase"/>
    <property type="match status" value="1"/>
</dbReference>
<gene>
    <name evidence="12" type="ORF">CAS74_000142</name>
</gene>
<evidence type="ECO:0000256" key="1">
    <source>
        <dbReference type="ARBA" id="ARBA00022555"/>
    </source>
</evidence>
<evidence type="ECO:0000313" key="12">
    <source>
        <dbReference type="EMBL" id="OUT23772.1"/>
    </source>
</evidence>
<dbReference type="Gene3D" id="3.40.50.150">
    <property type="entry name" value="Vaccinia Virus protein VP39"/>
    <property type="match status" value="1"/>
</dbReference>
<evidence type="ECO:0000256" key="3">
    <source>
        <dbReference type="ARBA" id="ARBA00022679"/>
    </source>
</evidence>
<feature type="region of interest" description="Disordered" evidence="10">
    <location>
        <begin position="727"/>
        <end position="746"/>
    </location>
</feature>
<dbReference type="PANTHER" id="PTHR10631:SF3">
    <property type="entry name" value="TRNA (GUANINE(26)-N(2))-DIMETHYLTRANSFERASE"/>
    <property type="match status" value="1"/>
</dbReference>
<evidence type="ECO:0000256" key="11">
    <source>
        <dbReference type="SAM" id="Phobius"/>
    </source>
</evidence>
<evidence type="ECO:0000256" key="10">
    <source>
        <dbReference type="SAM" id="MobiDB-lite"/>
    </source>
</evidence>
<dbReference type="GO" id="GO:0160104">
    <property type="term" value="F:tRNA (guanine(26)-N2)-dimethyltransferase activity"/>
    <property type="evidence" value="ECO:0007669"/>
    <property type="project" value="UniProtKB-EC"/>
</dbReference>
<keyword evidence="1 9" id="KW-0820">tRNA-binding</keyword>
<dbReference type="Pfam" id="PF02005">
    <property type="entry name" value="TRM"/>
    <property type="match status" value="1"/>
</dbReference>
<feature type="transmembrane region" description="Helical" evidence="11">
    <location>
        <begin position="599"/>
        <end position="619"/>
    </location>
</feature>
<keyword evidence="11" id="KW-0812">Transmembrane</keyword>
<dbReference type="GO" id="GO:0002940">
    <property type="term" value="P:tRNA N2-guanine methylation"/>
    <property type="evidence" value="ECO:0007669"/>
    <property type="project" value="TreeGrafter"/>
</dbReference>
<dbReference type="SUPFAM" id="SSF53335">
    <property type="entry name" value="S-adenosyl-L-methionine-dependent methyltransferases"/>
    <property type="match status" value="1"/>
</dbReference>
<evidence type="ECO:0000256" key="8">
    <source>
        <dbReference type="ARBA" id="ARBA00051897"/>
    </source>
</evidence>
<keyword evidence="11" id="KW-0472">Membrane</keyword>
<feature type="compositionally biased region" description="Low complexity" evidence="10">
    <location>
        <begin position="28"/>
        <end position="57"/>
    </location>
</feature>
<dbReference type="GO" id="GO:0005634">
    <property type="term" value="C:nucleus"/>
    <property type="evidence" value="ECO:0007669"/>
    <property type="project" value="TreeGrafter"/>
</dbReference>
<organism evidence="12 13">
    <name type="scientific">Pichia kudriavzevii</name>
    <name type="common">Yeast</name>
    <name type="synonym">Issatchenkia orientalis</name>
    <dbReference type="NCBI Taxonomy" id="4909"/>
    <lineage>
        <taxon>Eukaryota</taxon>
        <taxon>Fungi</taxon>
        <taxon>Dikarya</taxon>
        <taxon>Ascomycota</taxon>
        <taxon>Saccharomycotina</taxon>
        <taxon>Pichiomycetes</taxon>
        <taxon>Pichiales</taxon>
        <taxon>Pichiaceae</taxon>
        <taxon>Pichia</taxon>
    </lineage>
</organism>
<comment type="similarity">
    <text evidence="9">Belongs to the class I-like SAM-binding methyltransferase superfamily. Trm1 family.</text>
</comment>
<accession>A0A1Z8JTL3</accession>
<dbReference type="PROSITE" id="PS51626">
    <property type="entry name" value="SAM_MT_TRM1"/>
    <property type="match status" value="1"/>
</dbReference>
<keyword evidence="6 9" id="KW-0694">RNA-binding</keyword>
<evidence type="ECO:0000313" key="13">
    <source>
        <dbReference type="Proteomes" id="UP000195871"/>
    </source>
</evidence>
<evidence type="ECO:0000256" key="6">
    <source>
        <dbReference type="ARBA" id="ARBA00022884"/>
    </source>
</evidence>
<evidence type="ECO:0000256" key="2">
    <source>
        <dbReference type="ARBA" id="ARBA00022603"/>
    </source>
</evidence>
<keyword evidence="4 9" id="KW-0949">S-adenosyl-L-methionine</keyword>
<name>A0A1Z8JTL3_PICKU</name>
<feature type="transmembrane region" description="Helical" evidence="11">
    <location>
        <begin position="631"/>
        <end position="655"/>
    </location>
</feature>
<comment type="caution">
    <text evidence="12">The sequence shown here is derived from an EMBL/GenBank/DDBJ whole genome shotgun (WGS) entry which is preliminary data.</text>
</comment>
<dbReference type="NCBIfam" id="TIGR00308">
    <property type="entry name" value="TRM1"/>
    <property type="match status" value="1"/>
</dbReference>
<proteinExistence type="inferred from homology"/>
<dbReference type="Proteomes" id="UP000195871">
    <property type="component" value="Unassembled WGS sequence"/>
</dbReference>
<keyword evidence="5 9" id="KW-0819">tRNA processing</keyword>
<feature type="transmembrane region" description="Helical" evidence="11">
    <location>
        <begin position="661"/>
        <end position="680"/>
    </location>
</feature>
<evidence type="ECO:0000256" key="5">
    <source>
        <dbReference type="ARBA" id="ARBA00022694"/>
    </source>
</evidence>
<keyword evidence="2 9" id="KW-0489">Methyltransferase</keyword>
<dbReference type="EC" id="2.1.1.216" evidence="7"/>
<dbReference type="AlphaFoldDB" id="A0A1Z8JTL3"/>
<dbReference type="PANTHER" id="PTHR10631">
    <property type="entry name" value="N 2 ,N 2 -DIMETHYLGUANOSINE TRNA METHYLTRANSFERASE"/>
    <property type="match status" value="1"/>
</dbReference>
<evidence type="ECO:0000256" key="7">
    <source>
        <dbReference type="ARBA" id="ARBA00039099"/>
    </source>
</evidence>
<reference evidence="12 13" key="1">
    <citation type="submission" date="2017-05" db="EMBL/GenBank/DDBJ databases">
        <title>The Genome Sequence of Candida krusei Ckrusei653.</title>
        <authorList>
            <person name="Cuomo C."/>
            <person name="Forche A."/>
            <person name="Young S."/>
            <person name="Abouelleil A."/>
            <person name="Cao P."/>
            <person name="Chapman S."/>
            <person name="Cusick C."/>
            <person name="Shea T."/>
            <person name="Nusbaum C."/>
            <person name="Birren B."/>
        </authorList>
    </citation>
    <scope>NUCLEOTIDE SEQUENCE [LARGE SCALE GENOMIC DNA]</scope>
    <source>
        <strain evidence="12 13">Ckrusei653</strain>
    </source>
</reference>
<dbReference type="InterPro" id="IPR002905">
    <property type="entry name" value="Trm1"/>
</dbReference>
<keyword evidence="3 9" id="KW-0808">Transferase</keyword>
<protein>
    <recommendedName>
        <fullName evidence="7">tRNA (guanine(26)-N(2))-dimethyltransferase</fullName>
        <ecNumber evidence="7">2.1.1.216</ecNumber>
    </recommendedName>
</protein>
<evidence type="ECO:0000256" key="9">
    <source>
        <dbReference type="PROSITE-ProRule" id="PRU00958"/>
    </source>
</evidence>
<dbReference type="CDD" id="cd02440">
    <property type="entry name" value="AdoMet_MTases"/>
    <property type="match status" value="1"/>
</dbReference>
<feature type="compositionally biased region" description="Low complexity" evidence="10">
    <location>
        <begin position="8"/>
        <end position="18"/>
    </location>
</feature>
<sequence>MSNLGKLATAAAKMSTAAESPENGASVTTGTSETTAESNTTTTTTTTTTKTTNTTTTRAEASAAPNTTKGADGCGEIYMDKYDLLKEGTTTILFPKNHVFYNPVQQYNRDLSSLAIRTFGKRLSAERTLKRSRKGEKATDDRPFMHLLEALSASGLRAIRYSKEVPLLEKVVANDLSKDAVRSIQLNIDYNGAKNVVAHHSNAITHMATHGDEYHIIDLDPYGTVAPFVDSALNAVKNGGLLLITCTDLGVLAGNGYPEKCYSLYGGVNVWGDATHESALRLVLGLVARSGGKYGIAIEPLLSLSIDFYVRVFVRVWRKPVKVKELMSANTLVAKCSGCHSSVMQRMGKMESLDNGGKSRTKYGLAKVEQEFTAQCVHCGFSNHICGPMWGGKLHNKEFVEEMLQELEQTSGGKQGDVEYGTIERMRGMLTMAHQEIEAPLYFNVSTLSSVLKIPVPTMEEVVCIKTNAPWRFIWQIGRALAQRSGLDSSRLSTGTAGYRILNGAEDVRDVKDDKDIQEVQDIDFTENAVTKRVRKLRSESNQELGAKGKTELIATTTAIAAITVTITDITAINTTITAYITLAIITAITRATTATVTAIVNVITPIIGVLILVAMNIVTRTATVPTTETIKLALVIATIALVIATIALVIATIALVITTILLVITTIDLAITIVVAGTTQDRIYAALRRLEGATAVKGVDVCQMVAIGRSMALGKDVSAETVLKSVNSNNNSNNNNRNNNSNQDDNESFNSVVLVRNVLLLALTRDHYISVFADLVDNLDIVYI</sequence>
<dbReference type="VEuPathDB" id="FungiDB:C5L36_0C01390"/>
<dbReference type="InterPro" id="IPR029063">
    <property type="entry name" value="SAM-dependent_MTases_sf"/>
</dbReference>